<comment type="caution">
    <text evidence="3">The sequence shown here is derived from an EMBL/GenBank/DDBJ whole genome shotgun (WGS) entry which is preliminary data.</text>
</comment>
<protein>
    <submittedName>
        <fullName evidence="3">Uncharacterized protein</fullName>
    </submittedName>
</protein>
<evidence type="ECO:0000256" key="1">
    <source>
        <dbReference type="SAM" id="MobiDB-lite"/>
    </source>
</evidence>
<accession>A0A4U0P0K0</accession>
<name>A0A4U0P0K0_9SPHI</name>
<gene>
    <name evidence="3" type="ORF">FAZ15_12185</name>
</gene>
<dbReference type="RefSeq" id="WP_136901576.1">
    <property type="nucleotide sequence ID" value="NZ_SUME01000004.1"/>
</dbReference>
<keyword evidence="2" id="KW-1133">Transmembrane helix</keyword>
<dbReference type="Proteomes" id="UP000306808">
    <property type="component" value="Unassembled WGS sequence"/>
</dbReference>
<evidence type="ECO:0000256" key="2">
    <source>
        <dbReference type="SAM" id="Phobius"/>
    </source>
</evidence>
<feature type="region of interest" description="Disordered" evidence="1">
    <location>
        <begin position="27"/>
        <end position="57"/>
    </location>
</feature>
<organism evidence="3 4">
    <name type="scientific">Sphingobacterium olei</name>
    <dbReference type="NCBI Taxonomy" id="2571155"/>
    <lineage>
        <taxon>Bacteria</taxon>
        <taxon>Pseudomonadati</taxon>
        <taxon>Bacteroidota</taxon>
        <taxon>Sphingobacteriia</taxon>
        <taxon>Sphingobacteriales</taxon>
        <taxon>Sphingobacteriaceae</taxon>
        <taxon>Sphingobacterium</taxon>
    </lineage>
</organism>
<proteinExistence type="predicted"/>
<keyword evidence="2" id="KW-0472">Membrane</keyword>
<dbReference type="AlphaFoldDB" id="A0A4U0P0K0"/>
<feature type="transmembrane region" description="Helical" evidence="2">
    <location>
        <begin position="6"/>
        <end position="22"/>
    </location>
</feature>
<sequence length="112" mass="12607">MENILIVLVLVGALIYNIYNNYKKEMEKTARRDVRTPAPPVPTGTQSIPTPPPPVTPMVSVPTEVSRMHKYKAGKKIIPQTLAVETLEEQEEPAFDLRQAVIHTVILDRPHK</sequence>
<reference evidence="3 4" key="1">
    <citation type="submission" date="2019-04" db="EMBL/GenBank/DDBJ databases">
        <title>Sphingobacterium olei sp. nov., isolated from oil-contaminated soil.</title>
        <authorList>
            <person name="Liu B."/>
        </authorList>
    </citation>
    <scope>NUCLEOTIDE SEQUENCE [LARGE SCALE GENOMIC DNA]</scope>
    <source>
        <strain evidence="3 4">HAL-9</strain>
    </source>
</reference>
<keyword evidence="2" id="KW-0812">Transmembrane</keyword>
<evidence type="ECO:0000313" key="4">
    <source>
        <dbReference type="Proteomes" id="UP000306808"/>
    </source>
</evidence>
<dbReference type="OrthoDB" id="793629at2"/>
<evidence type="ECO:0000313" key="3">
    <source>
        <dbReference type="EMBL" id="TJZ60737.1"/>
    </source>
</evidence>
<keyword evidence="4" id="KW-1185">Reference proteome</keyword>
<dbReference type="EMBL" id="SUME01000004">
    <property type="protein sequence ID" value="TJZ60737.1"/>
    <property type="molecule type" value="Genomic_DNA"/>
</dbReference>